<dbReference type="Pfam" id="PF02519">
    <property type="entry name" value="Auxin_inducible"/>
    <property type="match status" value="1"/>
</dbReference>
<evidence type="ECO:0000256" key="1">
    <source>
        <dbReference type="ARBA" id="ARBA00006974"/>
    </source>
</evidence>
<organism evidence="2 3">
    <name type="scientific">Saponaria officinalis</name>
    <name type="common">Common soapwort</name>
    <name type="synonym">Lychnis saponaria</name>
    <dbReference type="NCBI Taxonomy" id="3572"/>
    <lineage>
        <taxon>Eukaryota</taxon>
        <taxon>Viridiplantae</taxon>
        <taxon>Streptophyta</taxon>
        <taxon>Embryophyta</taxon>
        <taxon>Tracheophyta</taxon>
        <taxon>Spermatophyta</taxon>
        <taxon>Magnoliopsida</taxon>
        <taxon>eudicotyledons</taxon>
        <taxon>Gunneridae</taxon>
        <taxon>Pentapetalae</taxon>
        <taxon>Caryophyllales</taxon>
        <taxon>Caryophyllaceae</taxon>
        <taxon>Caryophylleae</taxon>
        <taxon>Saponaria</taxon>
    </lineage>
</organism>
<dbReference type="InterPro" id="IPR003676">
    <property type="entry name" value="SAUR_fam"/>
</dbReference>
<protein>
    <recommendedName>
        <fullName evidence="4">SAUR-like auxin-responsive protein family</fullName>
    </recommendedName>
</protein>
<dbReference type="Proteomes" id="UP001443914">
    <property type="component" value="Unassembled WGS sequence"/>
</dbReference>
<reference evidence="2" key="1">
    <citation type="submission" date="2024-03" db="EMBL/GenBank/DDBJ databases">
        <title>WGS assembly of Saponaria officinalis var. Norfolk2.</title>
        <authorList>
            <person name="Jenkins J."/>
            <person name="Shu S."/>
            <person name="Grimwood J."/>
            <person name="Barry K."/>
            <person name="Goodstein D."/>
            <person name="Schmutz J."/>
            <person name="Leebens-Mack J."/>
            <person name="Osbourn A."/>
        </authorList>
    </citation>
    <scope>NUCLEOTIDE SEQUENCE [LARGE SCALE GENOMIC DNA]</scope>
    <source>
        <strain evidence="2">JIC</strain>
    </source>
</reference>
<proteinExistence type="inferred from homology"/>
<evidence type="ECO:0000313" key="3">
    <source>
        <dbReference type="Proteomes" id="UP001443914"/>
    </source>
</evidence>
<keyword evidence="3" id="KW-1185">Reference proteome</keyword>
<gene>
    <name evidence="2" type="ORF">RND81_07G075500</name>
</gene>
<evidence type="ECO:0008006" key="4">
    <source>
        <dbReference type="Google" id="ProtNLM"/>
    </source>
</evidence>
<dbReference type="PANTHER" id="PTHR35296:SF8">
    <property type="entry name" value="SMALL AUXIN-UP RNA-RELATED"/>
    <property type="match status" value="1"/>
</dbReference>
<accession>A0AAW1JQ13</accession>
<dbReference type="EMBL" id="JBDFQZ010000007">
    <property type="protein sequence ID" value="KAK9705685.1"/>
    <property type="molecule type" value="Genomic_DNA"/>
</dbReference>
<name>A0AAW1JQ13_SAPOF</name>
<dbReference type="AlphaFoldDB" id="A0AAW1JQ13"/>
<evidence type="ECO:0000313" key="2">
    <source>
        <dbReference type="EMBL" id="KAK9705685.1"/>
    </source>
</evidence>
<comment type="caution">
    <text evidence="2">The sequence shown here is derived from an EMBL/GenBank/DDBJ whole genome shotgun (WGS) entry which is preliminary data.</text>
</comment>
<sequence>MAKDGKFKNLMNKFSLGKTSRQNKTSLKSNISISDTVSSTTLHPVYVGKSRRLFLVVTDLVNNPIFQRLTVGGDGEEITVGCEVVLFEHLLWMLKNADPQPVTLDELVEFYVC</sequence>
<dbReference type="GO" id="GO:0009733">
    <property type="term" value="P:response to auxin"/>
    <property type="evidence" value="ECO:0007669"/>
    <property type="project" value="InterPro"/>
</dbReference>
<comment type="similarity">
    <text evidence="1">Belongs to the ARG7 family.</text>
</comment>
<dbReference type="PANTHER" id="PTHR35296">
    <property type="entry name" value="EXPRESSED PROTEIN"/>
    <property type="match status" value="1"/>
</dbReference>